<organism evidence="1">
    <name type="scientific">Anguilla anguilla</name>
    <name type="common">European freshwater eel</name>
    <name type="synonym">Muraena anguilla</name>
    <dbReference type="NCBI Taxonomy" id="7936"/>
    <lineage>
        <taxon>Eukaryota</taxon>
        <taxon>Metazoa</taxon>
        <taxon>Chordata</taxon>
        <taxon>Craniata</taxon>
        <taxon>Vertebrata</taxon>
        <taxon>Euteleostomi</taxon>
        <taxon>Actinopterygii</taxon>
        <taxon>Neopterygii</taxon>
        <taxon>Teleostei</taxon>
        <taxon>Anguilliformes</taxon>
        <taxon>Anguillidae</taxon>
        <taxon>Anguilla</taxon>
    </lineage>
</organism>
<reference evidence="1" key="1">
    <citation type="submission" date="2014-11" db="EMBL/GenBank/DDBJ databases">
        <authorList>
            <person name="Amaro Gonzalez C."/>
        </authorList>
    </citation>
    <scope>NUCLEOTIDE SEQUENCE</scope>
</reference>
<sequence>MCTIRLQLNMASSGLILICSGVLPKIHSIVLKSS</sequence>
<protein>
    <submittedName>
        <fullName evidence="1">Uncharacterized protein</fullName>
    </submittedName>
</protein>
<evidence type="ECO:0000313" key="1">
    <source>
        <dbReference type="EMBL" id="JAH08967.1"/>
    </source>
</evidence>
<dbReference type="EMBL" id="GBXM01099610">
    <property type="protein sequence ID" value="JAH08967.1"/>
    <property type="molecule type" value="Transcribed_RNA"/>
</dbReference>
<name>A0A0E9PXF8_ANGAN</name>
<dbReference type="AlphaFoldDB" id="A0A0E9PXF8"/>
<proteinExistence type="predicted"/>
<reference evidence="1" key="2">
    <citation type="journal article" date="2015" name="Fish Shellfish Immunol.">
        <title>Early steps in the European eel (Anguilla anguilla)-Vibrio vulnificus interaction in the gills: Role of the RtxA13 toxin.</title>
        <authorList>
            <person name="Callol A."/>
            <person name="Pajuelo D."/>
            <person name="Ebbesson L."/>
            <person name="Teles M."/>
            <person name="MacKenzie S."/>
            <person name="Amaro C."/>
        </authorList>
    </citation>
    <scope>NUCLEOTIDE SEQUENCE</scope>
</reference>
<accession>A0A0E9PXF8</accession>